<evidence type="ECO:0000313" key="2">
    <source>
        <dbReference type="Proteomes" id="UP000003741"/>
    </source>
</evidence>
<gene>
    <name evidence="1" type="ORF">HMPREF1062_04462</name>
</gene>
<comment type="caution">
    <text evidence="1">The sequence shown here is derived from an EMBL/GenBank/DDBJ whole genome shotgun (WGS) entry which is preliminary data.</text>
</comment>
<dbReference type="HOGENOM" id="CLU_3132156_0_0_10"/>
<name>I8VJ68_9BACE</name>
<sequence>MEELLEIYKRIEDLRNKGVKMKDIADKTNMPASVLSSLYSSVLPPLQDR</sequence>
<dbReference type="InterPro" id="IPR036388">
    <property type="entry name" value="WH-like_DNA-bd_sf"/>
</dbReference>
<organism evidence="1 2">
    <name type="scientific">Bacteroides cellulosilyticus CL02T12C19</name>
    <dbReference type="NCBI Taxonomy" id="997874"/>
    <lineage>
        <taxon>Bacteria</taxon>
        <taxon>Pseudomonadati</taxon>
        <taxon>Bacteroidota</taxon>
        <taxon>Bacteroidia</taxon>
        <taxon>Bacteroidales</taxon>
        <taxon>Bacteroidaceae</taxon>
        <taxon>Bacteroides</taxon>
    </lineage>
</organism>
<dbReference type="AlphaFoldDB" id="I8VJ68"/>
<evidence type="ECO:0008006" key="3">
    <source>
        <dbReference type="Google" id="ProtNLM"/>
    </source>
</evidence>
<protein>
    <recommendedName>
        <fullName evidence="3">HTH cro/C1-type domain-containing protein</fullName>
    </recommendedName>
</protein>
<dbReference type="Gene3D" id="1.10.10.10">
    <property type="entry name" value="Winged helix-like DNA-binding domain superfamily/Winged helix DNA-binding domain"/>
    <property type="match status" value="1"/>
</dbReference>
<dbReference type="Proteomes" id="UP000003741">
    <property type="component" value="Unassembled WGS sequence"/>
</dbReference>
<proteinExistence type="predicted"/>
<evidence type="ECO:0000313" key="1">
    <source>
        <dbReference type="EMBL" id="EIY25367.1"/>
    </source>
</evidence>
<dbReference type="PATRIC" id="fig|997874.3.peg.4563"/>
<dbReference type="EMBL" id="AGXG01000093">
    <property type="protein sequence ID" value="EIY25367.1"/>
    <property type="molecule type" value="Genomic_DNA"/>
</dbReference>
<keyword evidence="2" id="KW-1185">Reference proteome</keyword>
<accession>I8VJ68</accession>
<reference evidence="1 2" key="1">
    <citation type="submission" date="2012-02" db="EMBL/GenBank/DDBJ databases">
        <title>The Genome Sequence of Bacteroides cellulosilyticus CL02T12C19.</title>
        <authorList>
            <consortium name="The Broad Institute Genome Sequencing Platform"/>
            <person name="Earl A."/>
            <person name="Ward D."/>
            <person name="Feldgarden M."/>
            <person name="Gevers D."/>
            <person name="Zitomersky N.L."/>
            <person name="Coyne M.J."/>
            <person name="Comstock L.E."/>
            <person name="Young S.K."/>
            <person name="Zeng Q."/>
            <person name="Gargeya S."/>
            <person name="Fitzgerald M."/>
            <person name="Haas B."/>
            <person name="Abouelleil A."/>
            <person name="Alvarado L."/>
            <person name="Arachchi H.M."/>
            <person name="Berlin A."/>
            <person name="Chapman S.B."/>
            <person name="Gearin G."/>
            <person name="Goldberg J."/>
            <person name="Griggs A."/>
            <person name="Gujja S."/>
            <person name="Hansen M."/>
            <person name="Heiman D."/>
            <person name="Howarth C."/>
            <person name="Larimer J."/>
            <person name="Lui A."/>
            <person name="MacDonald P.J.P."/>
            <person name="McCowen C."/>
            <person name="Montmayeur A."/>
            <person name="Murphy C."/>
            <person name="Neiman D."/>
            <person name="Pearson M."/>
            <person name="Priest M."/>
            <person name="Roberts A."/>
            <person name="Saif S."/>
            <person name="Shea T."/>
            <person name="Sisk P."/>
            <person name="Stolte C."/>
            <person name="Sykes S."/>
            <person name="Wortman J."/>
            <person name="Nusbaum C."/>
            <person name="Birren B."/>
        </authorList>
    </citation>
    <scope>NUCLEOTIDE SEQUENCE [LARGE SCALE GENOMIC DNA]</scope>
    <source>
        <strain evidence="1 2">CL02T12C19</strain>
    </source>
</reference>